<dbReference type="EMBL" id="LR746269">
    <property type="protein sequence ID" value="CAA7397662.1"/>
    <property type="molecule type" value="Genomic_DNA"/>
</dbReference>
<gene>
    <name evidence="1" type="ORF">SI8410_06008327</name>
</gene>
<evidence type="ECO:0000313" key="1">
    <source>
        <dbReference type="EMBL" id="CAA7397662.1"/>
    </source>
</evidence>
<evidence type="ECO:0000313" key="2">
    <source>
        <dbReference type="Proteomes" id="UP000663760"/>
    </source>
</evidence>
<organism evidence="1 2">
    <name type="scientific">Spirodela intermedia</name>
    <name type="common">Intermediate duckweed</name>
    <dbReference type="NCBI Taxonomy" id="51605"/>
    <lineage>
        <taxon>Eukaryota</taxon>
        <taxon>Viridiplantae</taxon>
        <taxon>Streptophyta</taxon>
        <taxon>Embryophyta</taxon>
        <taxon>Tracheophyta</taxon>
        <taxon>Spermatophyta</taxon>
        <taxon>Magnoliopsida</taxon>
        <taxon>Liliopsida</taxon>
        <taxon>Araceae</taxon>
        <taxon>Lemnoideae</taxon>
        <taxon>Spirodela</taxon>
    </lineage>
</organism>
<dbReference type="OrthoDB" id="748203at2759"/>
<accession>A0A7I8KJN9</accession>
<sequence length="182" mass="19014">MNHCAVQQSAMAAYEEMRRPFVSIVSDRRDPIFCPKPGRLSRFVAAADAIRPLRWHLGPQTEPCDSKPGSEVLDIILTKGAFSDAGEALVGSSPPYFCGSPPSRSTNPVALDARFGEAEAAPPLTLLPTPAAATAVSGGAARTAAGCVRAKFGPVPAAVRIEGFDCIDSDGHRRSRGIAAVA</sequence>
<protein>
    <submittedName>
        <fullName evidence="1">Uncharacterized protein</fullName>
    </submittedName>
</protein>
<dbReference type="PANTHER" id="PTHR33384">
    <property type="entry name" value="EXPRESSED PROTEIN"/>
    <property type="match status" value="1"/>
</dbReference>
<proteinExistence type="predicted"/>
<keyword evidence="2" id="KW-1185">Reference proteome</keyword>
<dbReference type="AlphaFoldDB" id="A0A7I8KJN9"/>
<reference evidence="1" key="1">
    <citation type="submission" date="2020-02" db="EMBL/GenBank/DDBJ databases">
        <authorList>
            <person name="Scholz U."/>
            <person name="Mascher M."/>
            <person name="Fiebig A."/>
        </authorList>
    </citation>
    <scope>NUCLEOTIDE SEQUENCE</scope>
</reference>
<name>A0A7I8KJN9_SPIIN</name>
<dbReference type="PANTHER" id="PTHR33384:SF1">
    <property type="entry name" value="EXPRESSED PROTEIN"/>
    <property type="match status" value="1"/>
</dbReference>
<dbReference type="Proteomes" id="UP000663760">
    <property type="component" value="Chromosome 6"/>
</dbReference>